<protein>
    <submittedName>
        <fullName evidence="2">GNAT family N-acetyltransferase</fullName>
    </submittedName>
</protein>
<evidence type="ECO:0000313" key="3">
    <source>
        <dbReference type="Proteomes" id="UP001209257"/>
    </source>
</evidence>
<sequence>MTAKIDKAAITYTELDTSHFAGVVELGNAVQGDGYLSMGSLAEMHRRSFHNDINASWVALYQNKVVGFRLTWAHSQWQQDKWCSPELWPVNSDRVCYFKCNTVDPAMQGCGIGSKMLTLSVNSAKQQGAEAGLAHIWLNSPGNSAYRYFSKNGGKLIKKHPRKWHYESVHEGYNCPVCPQYCECEGAEMMLVFS</sequence>
<dbReference type="PROSITE" id="PS51186">
    <property type="entry name" value="GNAT"/>
    <property type="match status" value="1"/>
</dbReference>
<dbReference type="Pfam" id="PF00583">
    <property type="entry name" value="Acetyltransf_1"/>
    <property type="match status" value="1"/>
</dbReference>
<dbReference type="Gene3D" id="3.40.630.30">
    <property type="match status" value="1"/>
</dbReference>
<dbReference type="InterPro" id="IPR000182">
    <property type="entry name" value="GNAT_dom"/>
</dbReference>
<feature type="domain" description="N-acetyltransferase" evidence="1">
    <location>
        <begin position="10"/>
        <end position="176"/>
    </location>
</feature>
<dbReference type="SUPFAM" id="SSF55729">
    <property type="entry name" value="Acyl-CoA N-acyltransferases (Nat)"/>
    <property type="match status" value="1"/>
</dbReference>
<reference evidence="3" key="1">
    <citation type="submission" date="2023-07" db="EMBL/GenBank/DDBJ databases">
        <title>Study on multiphase classification of strain Alteromonas salexigens isolated from the Yellow Sea.</title>
        <authorList>
            <person name="Sun L."/>
        </authorList>
    </citation>
    <scope>NUCLEOTIDE SEQUENCE [LARGE SCALE GENOMIC DNA]</scope>
    <source>
        <strain evidence="3">ASW11-19</strain>
    </source>
</reference>
<name>A0ABT2VQ60_9ALTE</name>
<dbReference type="RefSeq" id="WP_262995123.1">
    <property type="nucleotide sequence ID" value="NZ_JAOTJC010000011.1"/>
</dbReference>
<gene>
    <name evidence="2" type="ORF">OCL06_12720</name>
</gene>
<accession>A0ABT2VQ60</accession>
<dbReference type="Proteomes" id="UP001209257">
    <property type="component" value="Unassembled WGS sequence"/>
</dbReference>
<comment type="caution">
    <text evidence="2">The sequence shown here is derived from an EMBL/GenBank/DDBJ whole genome shotgun (WGS) entry which is preliminary data.</text>
</comment>
<evidence type="ECO:0000259" key="1">
    <source>
        <dbReference type="PROSITE" id="PS51186"/>
    </source>
</evidence>
<dbReference type="CDD" id="cd04301">
    <property type="entry name" value="NAT_SF"/>
    <property type="match status" value="1"/>
</dbReference>
<keyword evidence="3" id="KW-1185">Reference proteome</keyword>
<proteinExistence type="predicted"/>
<organism evidence="2 3">
    <name type="scientific">Alteromonas salexigens</name>
    <dbReference type="NCBI Taxonomy" id="2982530"/>
    <lineage>
        <taxon>Bacteria</taxon>
        <taxon>Pseudomonadati</taxon>
        <taxon>Pseudomonadota</taxon>
        <taxon>Gammaproteobacteria</taxon>
        <taxon>Alteromonadales</taxon>
        <taxon>Alteromonadaceae</taxon>
        <taxon>Alteromonas/Salinimonas group</taxon>
        <taxon>Alteromonas</taxon>
    </lineage>
</organism>
<evidence type="ECO:0000313" key="2">
    <source>
        <dbReference type="EMBL" id="MCU7555451.1"/>
    </source>
</evidence>
<dbReference type="EMBL" id="JAOTJC010000011">
    <property type="protein sequence ID" value="MCU7555451.1"/>
    <property type="molecule type" value="Genomic_DNA"/>
</dbReference>
<dbReference type="InterPro" id="IPR016181">
    <property type="entry name" value="Acyl_CoA_acyltransferase"/>
</dbReference>